<dbReference type="GeneID" id="54279210"/>
<gene>
    <name evidence="2" type="ORF">BU24DRAFT_200728</name>
</gene>
<reference evidence="2" key="1">
    <citation type="journal article" date="2020" name="Stud. Mycol.">
        <title>101 Dothideomycetes genomes: a test case for predicting lifestyles and emergence of pathogens.</title>
        <authorList>
            <person name="Haridas S."/>
            <person name="Albert R."/>
            <person name="Binder M."/>
            <person name="Bloem J."/>
            <person name="Labutti K."/>
            <person name="Salamov A."/>
            <person name="Andreopoulos B."/>
            <person name="Baker S."/>
            <person name="Barry K."/>
            <person name="Bills G."/>
            <person name="Bluhm B."/>
            <person name="Cannon C."/>
            <person name="Castanera R."/>
            <person name="Culley D."/>
            <person name="Daum C."/>
            <person name="Ezra D."/>
            <person name="Gonzalez J."/>
            <person name="Henrissat B."/>
            <person name="Kuo A."/>
            <person name="Liang C."/>
            <person name="Lipzen A."/>
            <person name="Lutzoni F."/>
            <person name="Magnuson J."/>
            <person name="Mondo S."/>
            <person name="Nolan M."/>
            <person name="Ohm R."/>
            <person name="Pangilinan J."/>
            <person name="Park H.-J."/>
            <person name="Ramirez L."/>
            <person name="Alfaro M."/>
            <person name="Sun H."/>
            <person name="Tritt A."/>
            <person name="Yoshinaga Y."/>
            <person name="Zwiers L.-H."/>
            <person name="Turgeon B."/>
            <person name="Goodwin S."/>
            <person name="Spatafora J."/>
            <person name="Crous P."/>
            <person name="Grigoriev I."/>
        </authorList>
    </citation>
    <scope>NUCLEOTIDE SEQUENCE</scope>
    <source>
        <strain evidence="2">CBS 175.79</strain>
    </source>
</reference>
<dbReference type="EMBL" id="ML978069">
    <property type="protein sequence ID" value="KAF2016373.1"/>
    <property type="molecule type" value="Genomic_DNA"/>
</dbReference>
<evidence type="ECO:0000313" key="2">
    <source>
        <dbReference type="EMBL" id="KAF2016373.1"/>
    </source>
</evidence>
<evidence type="ECO:0000313" key="3">
    <source>
        <dbReference type="Proteomes" id="UP000799778"/>
    </source>
</evidence>
<dbReference type="OrthoDB" id="10634253at2759"/>
<dbReference type="AlphaFoldDB" id="A0A6A5XTU2"/>
<accession>A0A6A5XTU2</accession>
<name>A0A6A5XTU2_9PLEO</name>
<sequence length="125" mass="13141">MPTKGCSRKPPSMMLLALLCSLVAAPRAFASPLAGLQDLAPQNLPIGASLGGFEFDYSPNPEYDEKAHYKIVNLFKRGCTLPQGGVCSDGAACCNNPNASGKGWCCNSGKLCGDGKDETYCMQST</sequence>
<proteinExistence type="predicted"/>
<keyword evidence="3" id="KW-1185">Reference proteome</keyword>
<feature type="chain" id="PRO_5025482696" description="Carbohydrate-binding module family 18 protein" evidence="1">
    <location>
        <begin position="31"/>
        <end position="125"/>
    </location>
</feature>
<keyword evidence="1" id="KW-0732">Signal</keyword>
<protein>
    <recommendedName>
        <fullName evidence="4">Carbohydrate-binding module family 18 protein</fullName>
    </recommendedName>
</protein>
<dbReference type="Proteomes" id="UP000799778">
    <property type="component" value="Unassembled WGS sequence"/>
</dbReference>
<evidence type="ECO:0000256" key="1">
    <source>
        <dbReference type="SAM" id="SignalP"/>
    </source>
</evidence>
<organism evidence="2 3">
    <name type="scientific">Aaosphaeria arxii CBS 175.79</name>
    <dbReference type="NCBI Taxonomy" id="1450172"/>
    <lineage>
        <taxon>Eukaryota</taxon>
        <taxon>Fungi</taxon>
        <taxon>Dikarya</taxon>
        <taxon>Ascomycota</taxon>
        <taxon>Pezizomycotina</taxon>
        <taxon>Dothideomycetes</taxon>
        <taxon>Pleosporomycetidae</taxon>
        <taxon>Pleosporales</taxon>
        <taxon>Pleosporales incertae sedis</taxon>
        <taxon>Aaosphaeria</taxon>
    </lineage>
</organism>
<evidence type="ECO:0008006" key="4">
    <source>
        <dbReference type="Google" id="ProtNLM"/>
    </source>
</evidence>
<feature type="signal peptide" evidence="1">
    <location>
        <begin position="1"/>
        <end position="30"/>
    </location>
</feature>
<dbReference type="RefSeq" id="XP_033384712.1">
    <property type="nucleotide sequence ID" value="XM_033521813.1"/>
</dbReference>